<evidence type="ECO:0000313" key="1">
    <source>
        <dbReference type="EMBL" id="KDO13261.1"/>
    </source>
</evidence>
<proteinExistence type="predicted"/>
<comment type="caution">
    <text evidence="1">The sequence shown here is derived from an EMBL/GenBank/DDBJ whole genome shotgun (WGS) entry which is preliminary data.</text>
</comment>
<reference evidence="1 2" key="1">
    <citation type="submission" date="2014-04" db="EMBL/GenBank/DDBJ databases">
        <title>Vibrio metecus sp. nov., a close relative of Vibrio cholerae isolated from coastal brackish ponds and clinical specimens.</title>
        <authorList>
            <person name="Kirchberger P.C."/>
            <person name="Turnsek M."/>
            <person name="Hunt D.E."/>
            <person name="Haley B.J."/>
            <person name="Colwell R."/>
            <person name="Polz M.F."/>
            <person name="Tarr C.L."/>
            <person name="Boucher Y."/>
        </authorList>
    </citation>
    <scope>NUCLEOTIDE SEQUENCE [LARGE SCALE GENOMIC DNA]</scope>
    <source>
        <strain evidence="2">PPCK-2014</strain>
    </source>
</reference>
<organism evidence="1 2">
    <name type="scientific">Vibrio metoecus</name>
    <dbReference type="NCBI Taxonomy" id="1481663"/>
    <lineage>
        <taxon>Bacteria</taxon>
        <taxon>Pseudomonadati</taxon>
        <taxon>Pseudomonadota</taxon>
        <taxon>Gammaproteobacteria</taxon>
        <taxon>Vibrionales</taxon>
        <taxon>Vibrionaceae</taxon>
        <taxon>Vibrio</taxon>
    </lineage>
</organism>
<dbReference type="Proteomes" id="UP000027331">
    <property type="component" value="Unassembled WGS sequence"/>
</dbReference>
<keyword evidence="2" id="KW-1185">Reference proteome</keyword>
<accession>A0ABR4RU86</accession>
<dbReference type="EMBL" id="JJMN01000069">
    <property type="protein sequence ID" value="KDO13261.1"/>
    <property type="molecule type" value="Genomic_DNA"/>
</dbReference>
<sequence length="182" mass="20682">MIEKFLINSKREASFLMQGLKFESISEFDLFSFEVLSKYIHGKERIEDIVSSKSFAFEVMFIKWANGTVFIDFMDFFFSNLRVALEHHEEEVLKLYINSDLGIHEALVSYQDSAAMSGNAATNVDNKRTKVKAGFNSLGDMIESSLYPQLQLIYGVLTLSKGSSLYGKKKNLSNGKDCFRAH</sequence>
<protein>
    <submittedName>
        <fullName evidence="1">Uncharacterized protein</fullName>
    </submittedName>
</protein>
<gene>
    <name evidence="1" type="ORF">DP83_11815</name>
</gene>
<evidence type="ECO:0000313" key="2">
    <source>
        <dbReference type="Proteomes" id="UP000027331"/>
    </source>
</evidence>
<name>A0ABR4RU86_VIBMT</name>